<dbReference type="Gene3D" id="3.20.20.80">
    <property type="entry name" value="Glycosidases"/>
    <property type="match status" value="1"/>
</dbReference>
<reference evidence="8 9" key="2">
    <citation type="submission" date="2019-06" db="EMBL/GenBank/DDBJ databases">
        <title>Co-occurence of chitin degradation, pigmentation and bioactivity in marine Pseudoalteromonas.</title>
        <authorList>
            <person name="Sonnenschein E.C."/>
            <person name="Bech P.K."/>
        </authorList>
    </citation>
    <scope>NUCLEOTIDE SEQUENCE [LARGE SCALE GENOMIC DNA]</scope>
    <source>
        <strain evidence="9">S3790</strain>
        <strain evidence="7 8">S3895</strain>
    </source>
</reference>
<accession>A0A5S3V7F4</accession>
<dbReference type="EMBL" id="PNBW01000079">
    <property type="protein sequence ID" value="TMO72426.1"/>
    <property type="molecule type" value="Genomic_DNA"/>
</dbReference>
<evidence type="ECO:0000259" key="5">
    <source>
        <dbReference type="SMART" id="SM00495"/>
    </source>
</evidence>
<dbReference type="Proteomes" id="UP000307164">
    <property type="component" value="Unassembled WGS sequence"/>
</dbReference>
<comment type="caution">
    <text evidence="6">The sequence shown here is derived from an EMBL/GenBank/DDBJ whole genome shotgun (WGS) entry which is preliminary data.</text>
</comment>
<reference evidence="6" key="3">
    <citation type="submission" date="2019-09" db="EMBL/GenBank/DDBJ databases">
        <title>Co-occurence of chitin degradation, pigmentation and bioactivity in marine Pseudoalteromonas.</title>
        <authorList>
            <person name="Sonnenschein E.C."/>
            <person name="Bech P.K."/>
        </authorList>
    </citation>
    <scope>NUCLEOTIDE SEQUENCE</scope>
    <source>
        <strain evidence="6">S3790</strain>
    </source>
</reference>
<dbReference type="OrthoDB" id="1153097at2"/>
<proteinExistence type="inferred from homology"/>
<dbReference type="PROSITE" id="PS00659">
    <property type="entry name" value="GLYCOSYL_HYDROL_F5"/>
    <property type="match status" value="1"/>
</dbReference>
<dbReference type="GO" id="GO:0005576">
    <property type="term" value="C:extracellular region"/>
    <property type="evidence" value="ECO:0007669"/>
    <property type="project" value="InterPro"/>
</dbReference>
<evidence type="ECO:0000313" key="8">
    <source>
        <dbReference type="Proteomes" id="UP000307164"/>
    </source>
</evidence>
<sequence>MNLIKLTIGASALACLIISKAAYSADCSTINEYPNWTAKNWSGQFDHANAGDLMHYQNKLYKANWWTKAIPGSNQSWQYQGTCSDPTTPKEGAYDKHGKLAVCGTKLCNKNSQPVQLKGMSTHGLQWYGLNTCLTEQSLDVLAYEWQADILRISLYVQEGGFETDPVGFTAQVNTLIAMASDRGMYALVDWHQLNPGDPNYNLALAKQFFTDIVTSNKHRNNVLYDIANEPNNVAWQGIRDYASEVIPVIRAIKNDAIVLVGTHGWATFGASDGGTLQEVIDNPIPFDNIMYTFHFYAASHLEFYRTRLDSASDVLPVFVTEWGSQEYTGDGDNDFISTQAYINLMKRKKISWTNWNYSDDMRSGAVWQQGTCRTSNFSDSQLKEAGSWIKQQIRLGR</sequence>
<keyword evidence="4" id="KW-0732">Signal</keyword>
<dbReference type="InterPro" id="IPR032798">
    <property type="entry name" value="CBM_5_12_2"/>
</dbReference>
<dbReference type="Gene3D" id="2.10.10.20">
    <property type="entry name" value="Carbohydrate-binding module superfamily 5/12"/>
    <property type="match status" value="1"/>
</dbReference>
<dbReference type="SUPFAM" id="SSF51445">
    <property type="entry name" value="(Trans)glycosidases"/>
    <property type="match status" value="1"/>
</dbReference>
<evidence type="ECO:0000256" key="1">
    <source>
        <dbReference type="ARBA" id="ARBA00022801"/>
    </source>
</evidence>
<dbReference type="PANTHER" id="PTHR34142:SF1">
    <property type="entry name" value="GLYCOSIDE HYDROLASE FAMILY 5 DOMAIN-CONTAINING PROTEIN"/>
    <property type="match status" value="1"/>
</dbReference>
<evidence type="ECO:0000313" key="6">
    <source>
        <dbReference type="EMBL" id="TMO66814.1"/>
    </source>
</evidence>
<dbReference type="Pfam" id="PF14600">
    <property type="entry name" value="CBM_5_12_2"/>
    <property type="match status" value="1"/>
</dbReference>
<dbReference type="InterPro" id="IPR036573">
    <property type="entry name" value="CBM_sf_5/12"/>
</dbReference>
<dbReference type="CDD" id="cd12204">
    <property type="entry name" value="CBD_like"/>
    <property type="match status" value="1"/>
</dbReference>
<evidence type="ECO:0000256" key="3">
    <source>
        <dbReference type="RuleBase" id="RU361153"/>
    </source>
</evidence>
<name>A0A5S3V7F4_9GAMM</name>
<feature type="chain" id="PRO_5024334698" evidence="4">
    <location>
        <begin position="25"/>
        <end position="398"/>
    </location>
</feature>
<gene>
    <name evidence="6" type="ORF">CWC19_15470</name>
    <name evidence="7" type="ORF">CWC20_15285</name>
</gene>
<dbReference type="GO" id="GO:0000272">
    <property type="term" value="P:polysaccharide catabolic process"/>
    <property type="evidence" value="ECO:0007669"/>
    <property type="project" value="InterPro"/>
</dbReference>
<keyword evidence="1 3" id="KW-0378">Hydrolase</keyword>
<dbReference type="Pfam" id="PF00150">
    <property type="entry name" value="Cellulase"/>
    <property type="match status" value="1"/>
</dbReference>
<keyword evidence="2 3" id="KW-0326">Glycosidase</keyword>
<evidence type="ECO:0000313" key="9">
    <source>
        <dbReference type="Proteomes" id="UP000307217"/>
    </source>
</evidence>
<dbReference type="InterPro" id="IPR003610">
    <property type="entry name" value="CBM5/12"/>
</dbReference>
<evidence type="ECO:0000256" key="2">
    <source>
        <dbReference type="ARBA" id="ARBA00023295"/>
    </source>
</evidence>
<dbReference type="Proteomes" id="UP000307217">
    <property type="component" value="Unassembled WGS sequence"/>
</dbReference>
<dbReference type="EMBL" id="PNBX01000068">
    <property type="protein sequence ID" value="TMO66814.1"/>
    <property type="molecule type" value="Genomic_DNA"/>
</dbReference>
<dbReference type="GO" id="GO:0004553">
    <property type="term" value="F:hydrolase activity, hydrolyzing O-glycosyl compounds"/>
    <property type="evidence" value="ECO:0007669"/>
    <property type="project" value="InterPro"/>
</dbReference>
<dbReference type="SUPFAM" id="SSF51055">
    <property type="entry name" value="Carbohydrate binding domain"/>
    <property type="match status" value="1"/>
</dbReference>
<comment type="similarity">
    <text evidence="3">Belongs to the glycosyl hydrolase 5 (cellulase A) family.</text>
</comment>
<evidence type="ECO:0000313" key="7">
    <source>
        <dbReference type="EMBL" id="TMO72426.1"/>
    </source>
</evidence>
<organism evidence="6 9">
    <name type="scientific">Pseudoalteromonas aurantia</name>
    <dbReference type="NCBI Taxonomy" id="43654"/>
    <lineage>
        <taxon>Bacteria</taxon>
        <taxon>Pseudomonadati</taxon>
        <taxon>Pseudomonadota</taxon>
        <taxon>Gammaproteobacteria</taxon>
        <taxon>Alteromonadales</taxon>
        <taxon>Pseudoalteromonadaceae</taxon>
        <taxon>Pseudoalteromonas</taxon>
    </lineage>
</organism>
<reference evidence="6 9" key="1">
    <citation type="submission" date="2018-01" db="EMBL/GenBank/DDBJ databases">
        <authorList>
            <person name="Paulsen S."/>
            <person name="Gram L.K."/>
        </authorList>
    </citation>
    <scope>NUCLEOTIDE SEQUENCE [LARGE SCALE GENOMIC DNA]</scope>
    <source>
        <strain evidence="6 9">S3790</strain>
        <strain evidence="7">S3895</strain>
    </source>
</reference>
<dbReference type="RefSeq" id="WP_138592697.1">
    <property type="nucleotide sequence ID" value="NZ_PNBW01000079.1"/>
</dbReference>
<dbReference type="AlphaFoldDB" id="A0A5S3V7F4"/>
<dbReference type="PANTHER" id="PTHR34142">
    <property type="entry name" value="ENDO-BETA-1,4-GLUCANASE A"/>
    <property type="match status" value="1"/>
</dbReference>
<feature type="signal peptide" evidence="4">
    <location>
        <begin position="1"/>
        <end position="24"/>
    </location>
</feature>
<protein>
    <submittedName>
        <fullName evidence="6">Cellulase</fullName>
    </submittedName>
</protein>
<dbReference type="InterPro" id="IPR018087">
    <property type="entry name" value="Glyco_hydro_5_CS"/>
</dbReference>
<dbReference type="SMART" id="SM00495">
    <property type="entry name" value="ChtBD3"/>
    <property type="match status" value="1"/>
</dbReference>
<dbReference type="InterPro" id="IPR017853">
    <property type="entry name" value="GH"/>
</dbReference>
<keyword evidence="8" id="KW-1185">Reference proteome</keyword>
<feature type="domain" description="Chitin-binding type-3" evidence="5">
    <location>
        <begin position="38"/>
        <end position="80"/>
    </location>
</feature>
<dbReference type="GO" id="GO:0030246">
    <property type="term" value="F:carbohydrate binding"/>
    <property type="evidence" value="ECO:0007669"/>
    <property type="project" value="InterPro"/>
</dbReference>
<dbReference type="InterPro" id="IPR001547">
    <property type="entry name" value="Glyco_hydro_5"/>
</dbReference>
<evidence type="ECO:0000256" key="4">
    <source>
        <dbReference type="SAM" id="SignalP"/>
    </source>
</evidence>